<reference evidence="1" key="1">
    <citation type="submission" date="2023-01" db="EMBL/GenBank/DDBJ databases">
        <title>Genome assembly of the deep-sea coral Lophelia pertusa.</title>
        <authorList>
            <person name="Herrera S."/>
            <person name="Cordes E."/>
        </authorList>
    </citation>
    <scope>NUCLEOTIDE SEQUENCE</scope>
    <source>
        <strain evidence="1">USNM1676648</strain>
        <tissue evidence="1">Polyp</tissue>
    </source>
</reference>
<evidence type="ECO:0000313" key="1">
    <source>
        <dbReference type="EMBL" id="KAJ7384928.1"/>
    </source>
</evidence>
<dbReference type="EMBL" id="MU825883">
    <property type="protein sequence ID" value="KAJ7384928.1"/>
    <property type="molecule type" value="Genomic_DNA"/>
</dbReference>
<dbReference type="GO" id="GO:0005814">
    <property type="term" value="C:centriole"/>
    <property type="evidence" value="ECO:0007669"/>
    <property type="project" value="TreeGrafter"/>
</dbReference>
<name>A0A9X0D416_9CNID</name>
<dbReference type="GO" id="GO:0010457">
    <property type="term" value="P:centriole-centriole cohesion"/>
    <property type="evidence" value="ECO:0007669"/>
    <property type="project" value="TreeGrafter"/>
</dbReference>
<keyword evidence="2" id="KW-1185">Reference proteome</keyword>
<dbReference type="PANTHER" id="PTHR31691">
    <property type="entry name" value="ROTATIN"/>
    <property type="match status" value="1"/>
</dbReference>
<protein>
    <recommendedName>
        <fullName evidence="3">ARM repeat superfamily protein</fullName>
    </recommendedName>
</protein>
<dbReference type="InterPro" id="IPR016024">
    <property type="entry name" value="ARM-type_fold"/>
</dbReference>
<proteinExistence type="predicted"/>
<dbReference type="GO" id="GO:0032053">
    <property type="term" value="P:ciliary basal body organization"/>
    <property type="evidence" value="ECO:0007669"/>
    <property type="project" value="TreeGrafter"/>
</dbReference>
<dbReference type="GO" id="GO:0007099">
    <property type="term" value="P:centriole replication"/>
    <property type="evidence" value="ECO:0007669"/>
    <property type="project" value="TreeGrafter"/>
</dbReference>
<dbReference type="AlphaFoldDB" id="A0A9X0D416"/>
<evidence type="ECO:0000313" key="2">
    <source>
        <dbReference type="Proteomes" id="UP001163046"/>
    </source>
</evidence>
<dbReference type="SUPFAM" id="SSF48371">
    <property type="entry name" value="ARM repeat"/>
    <property type="match status" value="1"/>
</dbReference>
<dbReference type="GO" id="GO:0005813">
    <property type="term" value="C:centrosome"/>
    <property type="evidence" value="ECO:0007669"/>
    <property type="project" value="InterPro"/>
</dbReference>
<dbReference type="PANTHER" id="PTHR31691:SF1">
    <property type="entry name" value="ROTATIN"/>
    <property type="match status" value="1"/>
</dbReference>
<accession>A0A9X0D416</accession>
<gene>
    <name evidence="1" type="ORF">OS493_018615</name>
</gene>
<organism evidence="1 2">
    <name type="scientific">Desmophyllum pertusum</name>
    <dbReference type="NCBI Taxonomy" id="174260"/>
    <lineage>
        <taxon>Eukaryota</taxon>
        <taxon>Metazoa</taxon>
        <taxon>Cnidaria</taxon>
        <taxon>Anthozoa</taxon>
        <taxon>Hexacorallia</taxon>
        <taxon>Scleractinia</taxon>
        <taxon>Caryophylliina</taxon>
        <taxon>Caryophylliidae</taxon>
        <taxon>Desmophyllum</taxon>
    </lineage>
</organism>
<evidence type="ECO:0008006" key="3">
    <source>
        <dbReference type="Google" id="ProtNLM"/>
    </source>
</evidence>
<sequence length="99" mass="10869">MWKTNFLQPFSSLKPVNSGAHLRHRSITRGVTLCWLGLLVSVTFFTDGQQGVVKTPGVVEVLLELSGAQNKQLQEKALLVLRNLCFHGASKPVLLVNGE</sequence>
<dbReference type="GO" id="GO:0036064">
    <property type="term" value="C:ciliary basal body"/>
    <property type="evidence" value="ECO:0007669"/>
    <property type="project" value="InterPro"/>
</dbReference>
<dbReference type="InterPro" id="IPR030791">
    <property type="entry name" value="Rotatin"/>
</dbReference>
<dbReference type="Proteomes" id="UP001163046">
    <property type="component" value="Unassembled WGS sequence"/>
</dbReference>
<comment type="caution">
    <text evidence="1">The sequence shown here is derived from an EMBL/GenBank/DDBJ whole genome shotgun (WGS) entry which is preliminary data.</text>
</comment>